<accession>A0AAP9MSB9</accession>
<protein>
    <submittedName>
        <fullName evidence="2">O121 family O-antigen polymerase</fullName>
    </submittedName>
</protein>
<dbReference type="EMBL" id="CP051631">
    <property type="protein sequence ID" value="QJE07995.1"/>
    <property type="molecule type" value="Genomic_DNA"/>
</dbReference>
<dbReference type="RefSeq" id="WP_000609168.1">
    <property type="nucleotide sequence ID" value="NZ_BDJN01000045.1"/>
</dbReference>
<feature type="transmembrane region" description="Helical" evidence="1">
    <location>
        <begin position="45"/>
        <end position="63"/>
    </location>
</feature>
<organism evidence="2 3">
    <name type="scientific">Escherichia coli O121</name>
    <dbReference type="NCBI Taxonomy" id="1055537"/>
    <lineage>
        <taxon>Bacteria</taxon>
        <taxon>Pseudomonadati</taxon>
        <taxon>Pseudomonadota</taxon>
        <taxon>Gammaproteobacteria</taxon>
        <taxon>Enterobacterales</taxon>
        <taxon>Enterobacteriaceae</taxon>
        <taxon>Escherichia</taxon>
    </lineage>
</organism>
<sequence>MINLNPVAILTLLYLSINFLSMLIGCSSGEIQVETSIFRVSEESLIYSFLLQAICLIFLYYIYKYFTNRISYPPLTFKAKWGRALLIIQIAFIIFNTQMGVNTAGSVERIEGQSLSNYLFIILQPDILVAVISVCLNSGFLFWTNILVYLLSMFLRGWMGGTFVILFLILSRYQNLRISLKTFLVSLCSLLLLFSILPALIEAKWAMRTGISLSVFISNMSSYVTPENYYAGINYLLNRFQHVGHLALIYENADDLFKKYNAGYFSSYYMDGIPQYLLVKMYNLDMYKLSFYLVQYFFDITEPTWNINTGVVGWLYILRYESILFAFYIMLLLLVPYYVVSRFAGKRMLSVLACFSIIYLFHGWLGAYVNLAFYACIISLLANIRLYRTVYIPCEK</sequence>
<evidence type="ECO:0000313" key="2">
    <source>
        <dbReference type="EMBL" id="QJE07995.1"/>
    </source>
</evidence>
<feature type="transmembrane region" description="Helical" evidence="1">
    <location>
        <begin position="322"/>
        <end position="340"/>
    </location>
</feature>
<keyword evidence="1" id="KW-1133">Transmembrane helix</keyword>
<proteinExistence type="predicted"/>
<feature type="transmembrane region" description="Helical" evidence="1">
    <location>
        <begin position="83"/>
        <end position="105"/>
    </location>
</feature>
<dbReference type="AlphaFoldDB" id="A0AAP9MSB9"/>
<feature type="transmembrane region" description="Helical" evidence="1">
    <location>
        <begin position="117"/>
        <end position="140"/>
    </location>
</feature>
<feature type="transmembrane region" description="Helical" evidence="1">
    <location>
        <begin position="182"/>
        <end position="201"/>
    </location>
</feature>
<dbReference type="NCBIfam" id="NF033860">
    <property type="entry name" value="Wzy_O6_O28"/>
    <property type="match status" value="1"/>
</dbReference>
<dbReference type="Proteomes" id="UP000502462">
    <property type="component" value="Chromosome"/>
</dbReference>
<name>A0AAP9MSB9_ECOLX</name>
<evidence type="ECO:0000256" key="1">
    <source>
        <dbReference type="SAM" id="Phobius"/>
    </source>
</evidence>
<keyword evidence="1" id="KW-0812">Transmembrane</keyword>
<reference evidence="2 3" key="1">
    <citation type="submission" date="2020-04" db="EMBL/GenBank/DDBJ databases">
        <title>Closed genome of O121:H19 shiga- toxin Escherichia coli isolated from flour in USA, 2016.</title>
        <authorList>
            <person name="Haendiges J."/>
            <person name="Jinneman K.C."/>
            <person name="Gonzalez-Escalona N."/>
        </authorList>
    </citation>
    <scope>NUCLEOTIDE SEQUENCE [LARGE SCALE GENOMIC DNA]</scope>
    <source>
        <strain evidence="2 3">FDA858783-1-52</strain>
    </source>
</reference>
<gene>
    <name evidence="2" type="primary">wzy</name>
    <name evidence="2" type="ORF">A9225_23615</name>
</gene>
<feature type="transmembrane region" description="Helical" evidence="1">
    <location>
        <begin position="371"/>
        <end position="387"/>
    </location>
</feature>
<keyword evidence="1" id="KW-0472">Membrane</keyword>
<feature type="transmembrane region" description="Helical" evidence="1">
    <location>
        <begin position="146"/>
        <end position="170"/>
    </location>
</feature>
<feature type="transmembrane region" description="Helical" evidence="1">
    <location>
        <begin position="6"/>
        <end position="24"/>
    </location>
</feature>
<evidence type="ECO:0000313" key="3">
    <source>
        <dbReference type="Proteomes" id="UP000502462"/>
    </source>
</evidence>